<dbReference type="Pfam" id="PF00535">
    <property type="entry name" value="Glycos_transf_2"/>
    <property type="match status" value="1"/>
</dbReference>
<gene>
    <name evidence="5" type="ORF">SAMN05444410_10128</name>
</gene>
<dbReference type="Gene3D" id="3.90.550.10">
    <property type="entry name" value="Spore Coat Polysaccharide Biosynthesis Protein SpsA, Chain A"/>
    <property type="match status" value="1"/>
</dbReference>
<dbReference type="CDD" id="cd06442">
    <property type="entry name" value="DPM1_like"/>
    <property type="match status" value="1"/>
</dbReference>
<evidence type="ECO:0000256" key="2">
    <source>
        <dbReference type="ARBA" id="ARBA00022676"/>
    </source>
</evidence>
<feature type="domain" description="Glycosyltransferase 2-like" evidence="4">
    <location>
        <begin position="5"/>
        <end position="170"/>
    </location>
</feature>
<dbReference type="Proteomes" id="UP000198711">
    <property type="component" value="Unassembled WGS sequence"/>
</dbReference>
<name>A0A8X8IC42_9BACT</name>
<keyword evidence="3" id="KW-0808">Transferase</keyword>
<evidence type="ECO:0000256" key="1">
    <source>
        <dbReference type="ARBA" id="ARBA00006739"/>
    </source>
</evidence>
<dbReference type="AlphaFoldDB" id="A0A8X8IC42"/>
<sequence>MEKLVIIPTYNEKDNIEAIISAVFDLNQGYHVLVIDDGSPDGTADIVRALMQRYPDQLFMEERKGKLGLGTAYIHGFKWSLERGYQFIFEMDADFSHNPNDLERLYEACKTGGADLAVGSRYVPGGKTENWPLDRKLYSKGGALYTKLITWMPVNDPTAGFVCYRNTVLETINLDEIMFVGYAFQIEMKFATWKLGFKIKEIPITFVDRKVGVSKMSKGIIKEGVLGVLRVQWHSLFTNYRKRVKNTMSDTSDSVAPKAS</sequence>
<keyword evidence="2 5" id="KW-0328">Glycosyltransferase</keyword>
<dbReference type="PANTHER" id="PTHR43398:SF1">
    <property type="entry name" value="DOLICHOL-PHOSPHATE MANNOSYLTRANSFERASE SUBUNIT 1"/>
    <property type="match status" value="1"/>
</dbReference>
<dbReference type="GO" id="GO:0004582">
    <property type="term" value="F:dolichyl-phosphate beta-D-mannosyltransferase activity"/>
    <property type="evidence" value="ECO:0007669"/>
    <property type="project" value="InterPro"/>
</dbReference>
<keyword evidence="6" id="KW-1185">Reference proteome</keyword>
<protein>
    <submittedName>
        <fullName evidence="5">Dolichol-phosphate mannosyltransferase</fullName>
    </submittedName>
</protein>
<comment type="caution">
    <text evidence="5">The sequence shown here is derived from an EMBL/GenBank/DDBJ whole genome shotgun (WGS) entry which is preliminary data.</text>
</comment>
<dbReference type="SUPFAM" id="SSF53448">
    <property type="entry name" value="Nucleotide-diphospho-sugar transferases"/>
    <property type="match status" value="1"/>
</dbReference>
<evidence type="ECO:0000256" key="3">
    <source>
        <dbReference type="ARBA" id="ARBA00022679"/>
    </source>
</evidence>
<organism evidence="5 6">
    <name type="scientific">Hydrobacter penzbergensis</name>
    <dbReference type="NCBI Taxonomy" id="1235997"/>
    <lineage>
        <taxon>Bacteria</taxon>
        <taxon>Pseudomonadati</taxon>
        <taxon>Bacteroidota</taxon>
        <taxon>Chitinophagia</taxon>
        <taxon>Chitinophagales</taxon>
        <taxon>Chitinophagaceae</taxon>
        <taxon>Hydrobacter</taxon>
    </lineage>
</organism>
<dbReference type="InterPro" id="IPR029044">
    <property type="entry name" value="Nucleotide-diphossugar_trans"/>
</dbReference>
<dbReference type="InterPro" id="IPR001173">
    <property type="entry name" value="Glyco_trans_2-like"/>
</dbReference>
<dbReference type="GO" id="GO:0016020">
    <property type="term" value="C:membrane"/>
    <property type="evidence" value="ECO:0007669"/>
    <property type="project" value="GOC"/>
</dbReference>
<dbReference type="PANTHER" id="PTHR43398">
    <property type="entry name" value="DOLICHOL-PHOSPHATE MANNOSYLTRANSFERASE SUBUNIT 1"/>
    <property type="match status" value="1"/>
</dbReference>
<dbReference type="EMBL" id="FNNO01000001">
    <property type="protein sequence ID" value="SDW01991.1"/>
    <property type="molecule type" value="Genomic_DNA"/>
</dbReference>
<proteinExistence type="inferred from homology"/>
<evidence type="ECO:0000313" key="6">
    <source>
        <dbReference type="Proteomes" id="UP000198711"/>
    </source>
</evidence>
<dbReference type="RefSeq" id="WP_092721233.1">
    <property type="nucleotide sequence ID" value="NZ_FNNO01000001.1"/>
</dbReference>
<reference evidence="5 6" key="1">
    <citation type="submission" date="2016-10" db="EMBL/GenBank/DDBJ databases">
        <authorList>
            <person name="Varghese N."/>
            <person name="Submissions S."/>
        </authorList>
    </citation>
    <scope>NUCLEOTIDE SEQUENCE [LARGE SCALE GENOMIC DNA]</scope>
    <source>
        <strain evidence="5 6">DSM 25353</strain>
    </source>
</reference>
<dbReference type="FunFam" id="3.90.550.10:FF:000122">
    <property type="entry name" value="Dolichol-phosphate mannosyltransferase subunit 1"/>
    <property type="match status" value="1"/>
</dbReference>
<dbReference type="InterPro" id="IPR039528">
    <property type="entry name" value="DPM1-like"/>
</dbReference>
<evidence type="ECO:0000313" key="5">
    <source>
        <dbReference type="EMBL" id="SDW01991.1"/>
    </source>
</evidence>
<accession>A0A8X8IC42</accession>
<evidence type="ECO:0000259" key="4">
    <source>
        <dbReference type="Pfam" id="PF00535"/>
    </source>
</evidence>
<dbReference type="GO" id="GO:0009247">
    <property type="term" value="P:glycolipid biosynthetic process"/>
    <property type="evidence" value="ECO:0007669"/>
    <property type="project" value="TreeGrafter"/>
</dbReference>
<comment type="similarity">
    <text evidence="1">Belongs to the glycosyltransferase 2 family.</text>
</comment>